<reference evidence="3 4" key="2">
    <citation type="submission" date="2019-01" db="EMBL/GenBank/DDBJ databases">
        <title>The decoding of complex shrimp genome reveals the adaptation for benthos swimmer, frequently molting mechanism and breeding impact on genome.</title>
        <authorList>
            <person name="Sun Y."/>
            <person name="Gao Y."/>
            <person name="Yu Y."/>
        </authorList>
    </citation>
    <scope>NUCLEOTIDE SEQUENCE [LARGE SCALE GENOMIC DNA]</scope>
    <source>
        <tissue evidence="3">Muscle</tissue>
    </source>
</reference>
<dbReference type="OrthoDB" id="6348657at2759"/>
<evidence type="ECO:0000259" key="2">
    <source>
        <dbReference type="Pfam" id="PF25339"/>
    </source>
</evidence>
<protein>
    <recommendedName>
        <fullName evidence="2">C2CD3 N-terminal C2 domain-containing protein</fullName>
    </recommendedName>
</protein>
<dbReference type="AlphaFoldDB" id="A0A423TTW6"/>
<feature type="compositionally biased region" description="Basic and acidic residues" evidence="1">
    <location>
        <begin position="273"/>
        <end position="285"/>
    </location>
</feature>
<comment type="caution">
    <text evidence="3">The sequence shown here is derived from an EMBL/GenBank/DDBJ whole genome shotgun (WGS) entry which is preliminary data.</text>
</comment>
<sequence length="526" mass="58250">MADRTLPPQVEGPSQGRLDMIVGRPSLFPAPKATQTFVFTFRWWGDTQPCVLRLPPHKSEVRIVYHITCSPRSFRQYLLDAGSLHVSLRIEGSGKTHDMEEDHQLNNELQNLKKSGIETPRQKLLRRQLRLKKGWQDGDVVGSFMLPDMKLNTRGDYVRECRIVDSSADIVGTIVVTLVFLEGSLDDFHHLKISNDEQTSPNDKSSETKPKARPSGIPVRETHASKIPKNVNEGYRPRSRSSSFRNSPRSKSEPLKSPRKQQGEHLIQGYQGKENEAPPRMREAKGSQPMESQEPQVVLRRGRGENQSLIRERPASWGLYPLLNGADPYSLVESGAVKKEDLPILMQVLEGRSPSLDLSNLDPDTQKLLEGLDLSMSFSGISTTSSGRSFSRGNEQDAISFSGMSMTSGIWPLERVEEGQGSKPVLQERVQPHASPRAARRLSQIGSAKSKIPMSHAGSKSPGTACRSLLSRPTAERTISAAARDASFTSKDEEELSDIQENGPIGRRASDGPSTRRGSEGLSLFS</sequence>
<organism evidence="3 4">
    <name type="scientific">Penaeus vannamei</name>
    <name type="common">Whiteleg shrimp</name>
    <name type="synonym">Litopenaeus vannamei</name>
    <dbReference type="NCBI Taxonomy" id="6689"/>
    <lineage>
        <taxon>Eukaryota</taxon>
        <taxon>Metazoa</taxon>
        <taxon>Ecdysozoa</taxon>
        <taxon>Arthropoda</taxon>
        <taxon>Crustacea</taxon>
        <taxon>Multicrustacea</taxon>
        <taxon>Malacostraca</taxon>
        <taxon>Eumalacostraca</taxon>
        <taxon>Eucarida</taxon>
        <taxon>Decapoda</taxon>
        <taxon>Dendrobranchiata</taxon>
        <taxon>Penaeoidea</taxon>
        <taxon>Penaeidae</taxon>
        <taxon>Penaeus</taxon>
    </lineage>
</organism>
<accession>A0A423TTW6</accession>
<dbReference type="EMBL" id="QCYY01001178">
    <property type="protein sequence ID" value="ROT79880.1"/>
    <property type="molecule type" value="Genomic_DNA"/>
</dbReference>
<reference evidence="3 4" key="1">
    <citation type="submission" date="2018-04" db="EMBL/GenBank/DDBJ databases">
        <authorList>
            <person name="Zhang X."/>
            <person name="Yuan J."/>
            <person name="Li F."/>
            <person name="Xiang J."/>
        </authorList>
    </citation>
    <scope>NUCLEOTIDE SEQUENCE [LARGE SCALE GENOMIC DNA]</scope>
    <source>
        <tissue evidence="3">Muscle</tissue>
    </source>
</reference>
<feature type="domain" description="C2CD3 N-terminal C2" evidence="2">
    <location>
        <begin position="4"/>
        <end position="88"/>
    </location>
</feature>
<dbReference type="InterPro" id="IPR057537">
    <property type="entry name" value="C2_C2CD3_N"/>
</dbReference>
<dbReference type="Proteomes" id="UP000283509">
    <property type="component" value="Unassembled WGS sequence"/>
</dbReference>
<gene>
    <name evidence="3" type="ORF">C7M84_001398</name>
</gene>
<evidence type="ECO:0000313" key="3">
    <source>
        <dbReference type="EMBL" id="ROT79880.1"/>
    </source>
</evidence>
<dbReference type="Pfam" id="PF25339">
    <property type="entry name" value="C2_C2CD3_N"/>
    <property type="match status" value="1"/>
</dbReference>
<feature type="compositionally biased region" description="Low complexity" evidence="1">
    <location>
        <begin position="240"/>
        <end position="249"/>
    </location>
</feature>
<proteinExistence type="predicted"/>
<evidence type="ECO:0000256" key="1">
    <source>
        <dbReference type="SAM" id="MobiDB-lite"/>
    </source>
</evidence>
<name>A0A423TTW6_PENVA</name>
<feature type="region of interest" description="Disordered" evidence="1">
    <location>
        <begin position="417"/>
        <end position="526"/>
    </location>
</feature>
<evidence type="ECO:0000313" key="4">
    <source>
        <dbReference type="Proteomes" id="UP000283509"/>
    </source>
</evidence>
<feature type="region of interest" description="Disordered" evidence="1">
    <location>
        <begin position="192"/>
        <end position="307"/>
    </location>
</feature>
<keyword evidence="4" id="KW-1185">Reference proteome</keyword>